<evidence type="ECO:0000259" key="1">
    <source>
        <dbReference type="Pfam" id="PF06114"/>
    </source>
</evidence>
<dbReference type="InterPro" id="IPR010359">
    <property type="entry name" value="IrrE_HExxH"/>
</dbReference>
<reference evidence="2 3" key="1">
    <citation type="journal article" date="2020" name="ISME J.">
        <title>Comparative genomics reveals insights into cyanobacterial evolution and habitat adaptation.</title>
        <authorList>
            <person name="Chen M.Y."/>
            <person name="Teng W.K."/>
            <person name="Zhao L."/>
            <person name="Hu C.X."/>
            <person name="Zhou Y.K."/>
            <person name="Han B.P."/>
            <person name="Song L.R."/>
            <person name="Shu W.S."/>
        </authorList>
    </citation>
    <scope>NUCLEOTIDE SEQUENCE [LARGE SCALE GENOMIC DNA]</scope>
    <source>
        <strain evidence="2 3">FACHB-391</strain>
    </source>
</reference>
<evidence type="ECO:0000313" key="3">
    <source>
        <dbReference type="Proteomes" id="UP000604661"/>
    </source>
</evidence>
<sequence>MIGPISKNDEALFVRGFKSRCENTAIQVRSHLGLKDTDPLPARELAKYLNVFIWELANVPGLPRETLRYLQSTEGDEWSAVTVRSGTKDIIVLNPSHSVARQSNDLMHEQAHIILNHESSQIIVSDSTGIGFRTFDKRQEAEADWLGACLLLPRPAIAASHRQKMDIEAAADYFGVSKELYKYRLRITGVEKQLSR</sequence>
<proteinExistence type="predicted"/>
<dbReference type="Pfam" id="PF06114">
    <property type="entry name" value="Peptidase_M78"/>
    <property type="match status" value="1"/>
</dbReference>
<evidence type="ECO:0000313" key="2">
    <source>
        <dbReference type="EMBL" id="MBD2560673.1"/>
    </source>
</evidence>
<dbReference type="EMBL" id="JACJTE010000006">
    <property type="protein sequence ID" value="MBD2560673.1"/>
    <property type="molecule type" value="Genomic_DNA"/>
</dbReference>
<organism evidence="2 3">
    <name type="scientific">Nostoc linckia FACHB-391</name>
    <dbReference type="NCBI Taxonomy" id="2692906"/>
    <lineage>
        <taxon>Bacteria</taxon>
        <taxon>Bacillati</taxon>
        <taxon>Cyanobacteriota</taxon>
        <taxon>Cyanophyceae</taxon>
        <taxon>Nostocales</taxon>
        <taxon>Nostocaceae</taxon>
        <taxon>Nostoc</taxon>
    </lineage>
</organism>
<protein>
    <submittedName>
        <fullName evidence="2">ImmA/IrrE family metallo-endopeptidase</fullName>
    </submittedName>
</protein>
<dbReference type="Gene3D" id="1.10.10.2910">
    <property type="match status" value="1"/>
</dbReference>
<name>A0ABR8ERV2_NOSLI</name>
<dbReference type="PANTHER" id="PTHR43236">
    <property type="entry name" value="ANTITOXIN HIGA1"/>
    <property type="match status" value="1"/>
</dbReference>
<comment type="caution">
    <text evidence="2">The sequence shown here is derived from an EMBL/GenBank/DDBJ whole genome shotgun (WGS) entry which is preliminary data.</text>
</comment>
<keyword evidence="3" id="KW-1185">Reference proteome</keyword>
<feature type="domain" description="IrrE N-terminal-like" evidence="1">
    <location>
        <begin position="80"/>
        <end position="185"/>
    </location>
</feature>
<dbReference type="PANTHER" id="PTHR43236:SF1">
    <property type="entry name" value="BLL7220 PROTEIN"/>
    <property type="match status" value="1"/>
</dbReference>
<dbReference type="InterPro" id="IPR052345">
    <property type="entry name" value="Rad_response_metalloprotease"/>
</dbReference>
<dbReference type="Proteomes" id="UP000604661">
    <property type="component" value="Unassembled WGS sequence"/>
</dbReference>
<accession>A0ABR8ERV2</accession>
<gene>
    <name evidence="2" type="ORF">H6G95_08585</name>
</gene>
<dbReference type="RefSeq" id="WP_190895160.1">
    <property type="nucleotide sequence ID" value="NZ_JACJTE010000006.1"/>
</dbReference>